<dbReference type="EMBL" id="MU006717">
    <property type="protein sequence ID" value="KAF2627466.1"/>
    <property type="molecule type" value="Genomic_DNA"/>
</dbReference>
<evidence type="ECO:0000313" key="1">
    <source>
        <dbReference type="EMBL" id="KAF2627466.1"/>
    </source>
</evidence>
<dbReference type="Proteomes" id="UP000799754">
    <property type="component" value="Unassembled WGS sequence"/>
</dbReference>
<accession>A0ACB6S008</accession>
<gene>
    <name evidence="1" type="ORF">BU25DRAFT_440216</name>
</gene>
<reference evidence="1" key="1">
    <citation type="journal article" date="2020" name="Stud. Mycol.">
        <title>101 Dothideomycetes genomes: a test case for predicting lifestyles and emergence of pathogens.</title>
        <authorList>
            <person name="Haridas S."/>
            <person name="Albert R."/>
            <person name="Binder M."/>
            <person name="Bloem J."/>
            <person name="Labutti K."/>
            <person name="Salamov A."/>
            <person name="Andreopoulos B."/>
            <person name="Baker S."/>
            <person name="Barry K."/>
            <person name="Bills G."/>
            <person name="Bluhm B."/>
            <person name="Cannon C."/>
            <person name="Castanera R."/>
            <person name="Culley D."/>
            <person name="Daum C."/>
            <person name="Ezra D."/>
            <person name="Gonzalez J."/>
            <person name="Henrissat B."/>
            <person name="Kuo A."/>
            <person name="Liang C."/>
            <person name="Lipzen A."/>
            <person name="Lutzoni F."/>
            <person name="Magnuson J."/>
            <person name="Mondo S."/>
            <person name="Nolan M."/>
            <person name="Ohm R."/>
            <person name="Pangilinan J."/>
            <person name="Park H.-J."/>
            <person name="Ramirez L."/>
            <person name="Alfaro M."/>
            <person name="Sun H."/>
            <person name="Tritt A."/>
            <person name="Yoshinaga Y."/>
            <person name="Zwiers L.-H."/>
            <person name="Turgeon B."/>
            <person name="Goodwin S."/>
            <person name="Spatafora J."/>
            <person name="Crous P."/>
            <person name="Grigoriev I."/>
        </authorList>
    </citation>
    <scope>NUCLEOTIDE SEQUENCE</scope>
    <source>
        <strain evidence="1">CBS 525.71</strain>
    </source>
</reference>
<comment type="caution">
    <text evidence="1">The sequence shown here is derived from an EMBL/GenBank/DDBJ whole genome shotgun (WGS) entry which is preliminary data.</text>
</comment>
<name>A0ACB6S008_9PLEO</name>
<protein>
    <submittedName>
        <fullName evidence="1">Uncharacterized protein</fullName>
    </submittedName>
</protein>
<organism evidence="1 2">
    <name type="scientific">Macroventuria anomochaeta</name>
    <dbReference type="NCBI Taxonomy" id="301207"/>
    <lineage>
        <taxon>Eukaryota</taxon>
        <taxon>Fungi</taxon>
        <taxon>Dikarya</taxon>
        <taxon>Ascomycota</taxon>
        <taxon>Pezizomycotina</taxon>
        <taxon>Dothideomycetes</taxon>
        <taxon>Pleosporomycetidae</taxon>
        <taxon>Pleosporales</taxon>
        <taxon>Pleosporineae</taxon>
        <taxon>Didymellaceae</taxon>
        <taxon>Macroventuria</taxon>
    </lineage>
</organism>
<proteinExistence type="predicted"/>
<keyword evidence="2" id="KW-1185">Reference proteome</keyword>
<sequence>MTSPAAPQLAHRRKRTKVSPENSSEPSVSSKSGSTVKALSAPAESTDASDLNSGDESSELSESSEEPSDLSSSEDDYEECTKMDVEIPKEPEVVNLRANRGNKPTYKLDEGEFGPDIRTFLKDFLPQLKAANKELEAQRKEGTLKKREIDAVDGEEDEQYIEMNLGLGVLKMKDADNSSVSSSDSEMSDNEDTTKGKDVLGKLMGQEQANEPAGIQEVNEKQGS</sequence>
<evidence type="ECO:0000313" key="2">
    <source>
        <dbReference type="Proteomes" id="UP000799754"/>
    </source>
</evidence>